<dbReference type="PANTHER" id="PTHR41335">
    <property type="entry name" value="MEMBRANE PROTEIN-RELATED"/>
    <property type="match status" value="1"/>
</dbReference>
<accession>A0AAE4L1E5</accession>
<name>A0AAE4L1E5_9ENTE</name>
<dbReference type="EMBL" id="JARQAZ010000008">
    <property type="protein sequence ID" value="MDT2771237.1"/>
    <property type="molecule type" value="Genomic_DNA"/>
</dbReference>
<dbReference type="Proteomes" id="UP001269061">
    <property type="component" value="Unassembled WGS sequence"/>
</dbReference>
<dbReference type="InterPro" id="IPR010445">
    <property type="entry name" value="LapA_dom"/>
</dbReference>
<gene>
    <name evidence="8" type="ORF">P7H00_05805</name>
    <name evidence="9" type="ORF">P7H46_10340</name>
</gene>
<feature type="coiled-coil region" evidence="5">
    <location>
        <begin position="64"/>
        <end position="131"/>
    </location>
</feature>
<evidence type="ECO:0000256" key="6">
    <source>
        <dbReference type="SAM" id="Phobius"/>
    </source>
</evidence>
<keyword evidence="2 6" id="KW-0812">Transmembrane</keyword>
<dbReference type="Pfam" id="PF06305">
    <property type="entry name" value="LapA_dom"/>
    <property type="match status" value="1"/>
</dbReference>
<evidence type="ECO:0000313" key="10">
    <source>
        <dbReference type="Proteomes" id="UP001180842"/>
    </source>
</evidence>
<keyword evidence="11" id="KW-1185">Reference proteome</keyword>
<dbReference type="PANTHER" id="PTHR41335:SF1">
    <property type="entry name" value="MEMBRANE PROTEIN"/>
    <property type="match status" value="1"/>
</dbReference>
<sequence>MKKQWKVFLGFILVLLIVIFALSNSQEIPVNFLIKKIYLSLVLVIIGSALIGALVVLLTSGASLFQQRKEIKKLKQTIQGYETDNEQKLAEEKATFQREQENEIALLKANYESLLKEKDQALAALEDSQAADTLKKKNPPVDYYD</sequence>
<evidence type="ECO:0000313" key="11">
    <source>
        <dbReference type="Proteomes" id="UP001269061"/>
    </source>
</evidence>
<feature type="transmembrane region" description="Helical" evidence="6">
    <location>
        <begin position="41"/>
        <end position="65"/>
    </location>
</feature>
<evidence type="ECO:0000256" key="4">
    <source>
        <dbReference type="ARBA" id="ARBA00023136"/>
    </source>
</evidence>
<evidence type="ECO:0000259" key="7">
    <source>
        <dbReference type="Pfam" id="PF06305"/>
    </source>
</evidence>
<dbReference type="GO" id="GO:0005886">
    <property type="term" value="C:plasma membrane"/>
    <property type="evidence" value="ECO:0007669"/>
    <property type="project" value="InterPro"/>
</dbReference>
<evidence type="ECO:0000256" key="1">
    <source>
        <dbReference type="ARBA" id="ARBA00022475"/>
    </source>
</evidence>
<comment type="caution">
    <text evidence="8">The sequence shown here is derived from an EMBL/GenBank/DDBJ whole genome shotgun (WGS) entry which is preliminary data.</text>
</comment>
<dbReference type="Proteomes" id="UP001180842">
    <property type="component" value="Unassembled WGS sequence"/>
</dbReference>
<evidence type="ECO:0000313" key="8">
    <source>
        <dbReference type="EMBL" id="MDT2736651.1"/>
    </source>
</evidence>
<evidence type="ECO:0000256" key="3">
    <source>
        <dbReference type="ARBA" id="ARBA00022989"/>
    </source>
</evidence>
<dbReference type="EMBL" id="JARQAI010000005">
    <property type="protein sequence ID" value="MDT2736651.1"/>
    <property type="molecule type" value="Genomic_DNA"/>
</dbReference>
<evidence type="ECO:0000313" key="9">
    <source>
        <dbReference type="EMBL" id="MDT2771237.1"/>
    </source>
</evidence>
<evidence type="ECO:0000256" key="5">
    <source>
        <dbReference type="SAM" id="Coils"/>
    </source>
</evidence>
<keyword evidence="5" id="KW-0175">Coiled coil</keyword>
<reference evidence="8 11" key="1">
    <citation type="submission" date="2023-03" db="EMBL/GenBank/DDBJ databases">
        <authorList>
            <person name="Shen W."/>
            <person name="Cai J."/>
        </authorList>
    </citation>
    <scope>NUCLEOTIDE SEQUENCE</scope>
    <source>
        <strain evidence="8">P69-2</strain>
        <strain evidence="9 11">Y59</strain>
    </source>
</reference>
<organism evidence="8 10">
    <name type="scientific">Enterococcus pseudoavium</name>
    <dbReference type="NCBI Taxonomy" id="44007"/>
    <lineage>
        <taxon>Bacteria</taxon>
        <taxon>Bacillati</taxon>
        <taxon>Bacillota</taxon>
        <taxon>Bacilli</taxon>
        <taxon>Lactobacillales</taxon>
        <taxon>Enterococcaceae</taxon>
        <taxon>Enterococcus</taxon>
    </lineage>
</organism>
<dbReference type="AlphaFoldDB" id="A0AAE4L1E5"/>
<evidence type="ECO:0000256" key="2">
    <source>
        <dbReference type="ARBA" id="ARBA00022692"/>
    </source>
</evidence>
<keyword evidence="3 6" id="KW-1133">Transmembrane helix</keyword>
<keyword evidence="1" id="KW-1003">Cell membrane</keyword>
<feature type="domain" description="Lipopolysaccharide assembly protein A" evidence="7">
    <location>
        <begin position="24"/>
        <end position="85"/>
    </location>
</feature>
<keyword evidence="4 6" id="KW-0472">Membrane</keyword>
<protein>
    <submittedName>
        <fullName evidence="8">Lipopolysaccharide assembly protein LapA domain-containing protein</fullName>
    </submittedName>
</protein>
<proteinExistence type="predicted"/>
<dbReference type="RefSeq" id="WP_067622159.1">
    <property type="nucleotide sequence ID" value="NZ_BAAAXL010000013.1"/>
</dbReference>